<dbReference type="Proteomes" id="UP000179807">
    <property type="component" value="Unassembled WGS sequence"/>
</dbReference>
<accession>A0A1J4K9H7</accession>
<sequence length="285" mass="32919">MLLRQSRMNEDESFSHPSDSAYENCLQSYLKEVKALKNENSQLRDQLTMNSVQHIHSISPIKTPKSKYSNRHHHSHQSISTNEKISSIERMNQSLSTQLKKIDYFDYDEYESHPKRATSDICDTLSKKFQSKSEQIKSLQAQLSASKKENRELRSKLTASQNNEQILKIKIQEMNSKCEALTEINDALKIQLSNYEESLPVYKTVSILEDEITKLKNSNSKLSKKVKILKESSNSFYENRSEADEELEKIRGILMVNYSNYSSRKSVSSQFQELMNQISSIAEKG</sequence>
<proteinExistence type="predicted"/>
<gene>
    <name evidence="3" type="ORF">TRFO_23522</name>
</gene>
<keyword evidence="4" id="KW-1185">Reference proteome</keyword>
<organism evidence="3 4">
    <name type="scientific">Tritrichomonas foetus</name>
    <dbReference type="NCBI Taxonomy" id="1144522"/>
    <lineage>
        <taxon>Eukaryota</taxon>
        <taxon>Metamonada</taxon>
        <taxon>Parabasalia</taxon>
        <taxon>Tritrichomonadida</taxon>
        <taxon>Tritrichomonadidae</taxon>
        <taxon>Tritrichomonas</taxon>
    </lineage>
</organism>
<dbReference type="VEuPathDB" id="TrichDB:TRFO_23522"/>
<dbReference type="GeneID" id="94837908"/>
<feature type="region of interest" description="Disordered" evidence="2">
    <location>
        <begin position="62"/>
        <end position="83"/>
    </location>
</feature>
<protein>
    <submittedName>
        <fullName evidence="3">Uncharacterized protein</fullName>
    </submittedName>
</protein>
<feature type="coiled-coil region" evidence="1">
    <location>
        <begin position="122"/>
        <end position="232"/>
    </location>
</feature>
<keyword evidence="1" id="KW-0175">Coiled coil</keyword>
<evidence type="ECO:0000256" key="2">
    <source>
        <dbReference type="SAM" id="MobiDB-lite"/>
    </source>
</evidence>
<evidence type="ECO:0000256" key="1">
    <source>
        <dbReference type="SAM" id="Coils"/>
    </source>
</evidence>
<reference evidence="3" key="1">
    <citation type="submission" date="2016-10" db="EMBL/GenBank/DDBJ databases">
        <authorList>
            <person name="Benchimol M."/>
            <person name="Almeida L.G."/>
            <person name="Vasconcelos A.T."/>
            <person name="Perreira-Neves A."/>
            <person name="Rosa I.A."/>
            <person name="Tasca T."/>
            <person name="Bogo M.R."/>
            <person name="de Souza W."/>
        </authorList>
    </citation>
    <scope>NUCLEOTIDE SEQUENCE [LARGE SCALE GENOMIC DNA]</scope>
    <source>
        <strain evidence="3">K</strain>
    </source>
</reference>
<name>A0A1J4K9H7_9EUKA</name>
<evidence type="ECO:0000313" key="4">
    <source>
        <dbReference type="Proteomes" id="UP000179807"/>
    </source>
</evidence>
<dbReference type="AlphaFoldDB" id="A0A1J4K9H7"/>
<dbReference type="EMBL" id="MLAK01000678">
    <property type="protein sequence ID" value="OHT08079.1"/>
    <property type="molecule type" value="Genomic_DNA"/>
</dbReference>
<dbReference type="RefSeq" id="XP_068361215.1">
    <property type="nucleotide sequence ID" value="XM_068503204.1"/>
</dbReference>
<evidence type="ECO:0000313" key="3">
    <source>
        <dbReference type="EMBL" id="OHT08079.1"/>
    </source>
</evidence>
<feature type="compositionally biased region" description="Basic residues" evidence="2">
    <location>
        <begin position="64"/>
        <end position="76"/>
    </location>
</feature>
<comment type="caution">
    <text evidence="3">The sequence shown here is derived from an EMBL/GenBank/DDBJ whole genome shotgun (WGS) entry which is preliminary data.</text>
</comment>